<accession>A0A5Q2TJ28</accession>
<evidence type="ECO:0000256" key="6">
    <source>
        <dbReference type="ARBA" id="ARBA00023136"/>
    </source>
</evidence>
<feature type="transmembrane region" description="Helical" evidence="7">
    <location>
        <begin position="181"/>
        <end position="204"/>
    </location>
</feature>
<evidence type="ECO:0000256" key="5">
    <source>
        <dbReference type="ARBA" id="ARBA00022989"/>
    </source>
</evidence>
<feature type="transmembrane region" description="Helical" evidence="7">
    <location>
        <begin position="71"/>
        <end position="95"/>
    </location>
</feature>
<evidence type="ECO:0000256" key="2">
    <source>
        <dbReference type="ARBA" id="ARBA00022448"/>
    </source>
</evidence>
<dbReference type="AlphaFoldDB" id="A0A5Q2TJ28"/>
<organism evidence="9 10">
    <name type="scientific">Gracilibacillus salitolerans</name>
    <dbReference type="NCBI Taxonomy" id="2663022"/>
    <lineage>
        <taxon>Bacteria</taxon>
        <taxon>Bacillati</taxon>
        <taxon>Bacillota</taxon>
        <taxon>Bacilli</taxon>
        <taxon>Bacillales</taxon>
        <taxon>Bacillaceae</taxon>
        <taxon>Gracilibacillus</taxon>
    </lineage>
</organism>
<dbReference type="PANTHER" id="PTHR43744:SF9">
    <property type="entry name" value="POLYGALACTURONAN_RHAMNOGALACTURONAN TRANSPORT SYSTEM PERMEASE PROTEIN YTCP"/>
    <property type="match status" value="1"/>
</dbReference>
<feature type="domain" description="ABC transmembrane type-1" evidence="8">
    <location>
        <begin position="72"/>
        <end position="278"/>
    </location>
</feature>
<dbReference type="SUPFAM" id="SSF161098">
    <property type="entry name" value="MetI-like"/>
    <property type="match status" value="1"/>
</dbReference>
<dbReference type="CDD" id="cd06261">
    <property type="entry name" value="TM_PBP2"/>
    <property type="match status" value="1"/>
</dbReference>
<dbReference type="Proteomes" id="UP000339690">
    <property type="component" value="Chromosome"/>
</dbReference>
<evidence type="ECO:0000259" key="8">
    <source>
        <dbReference type="PROSITE" id="PS50928"/>
    </source>
</evidence>
<dbReference type="GO" id="GO:0005886">
    <property type="term" value="C:plasma membrane"/>
    <property type="evidence" value="ECO:0007669"/>
    <property type="project" value="UniProtKB-SubCell"/>
</dbReference>
<keyword evidence="10" id="KW-1185">Reference proteome</keyword>
<evidence type="ECO:0000256" key="1">
    <source>
        <dbReference type="ARBA" id="ARBA00004651"/>
    </source>
</evidence>
<proteinExistence type="inferred from homology"/>
<evidence type="ECO:0000313" key="9">
    <source>
        <dbReference type="EMBL" id="QGH33993.1"/>
    </source>
</evidence>
<dbReference type="KEGG" id="grc:GI584_08135"/>
<comment type="similarity">
    <text evidence="7">Belongs to the binding-protein-dependent transport system permease family.</text>
</comment>
<keyword evidence="5 7" id="KW-1133">Transmembrane helix</keyword>
<gene>
    <name evidence="9" type="ORF">GI584_08135</name>
</gene>
<feature type="transmembrane region" description="Helical" evidence="7">
    <location>
        <begin position="12"/>
        <end position="31"/>
    </location>
</feature>
<name>A0A5Q2TJ28_9BACI</name>
<feature type="transmembrane region" description="Helical" evidence="7">
    <location>
        <begin position="259"/>
        <end position="278"/>
    </location>
</feature>
<evidence type="ECO:0000256" key="7">
    <source>
        <dbReference type="RuleBase" id="RU363032"/>
    </source>
</evidence>
<sequence length="293" mass="33446">MGGILMKAKYFIHVIFIVFSAIFIIPFLYAISISLTSESIIQEHGYKLIPPYLDFIAYQTIFRNLEEIVRAYGVTIFTTFVGTFLSILVMALCAYPLSRPDFKWRYPLTFIIFFTMIFGGGLIPTYILITQYYGLGNTIWVYIFPTLANAFHIIIFRTFFAGLPFSLIESAKLDGASELKIFFQIILPLSKPVIATIGLFNLLVRWNEWMTALIYIRDSELYTLQFLLQRILMEVEFINNIADQLPIGFGTMDVPTETVRFAMAIVAAGPMLFVFPFFQKYFAEGLTIGGVKG</sequence>
<protein>
    <submittedName>
        <fullName evidence="9">ABC transporter permease subunit</fullName>
    </submittedName>
</protein>
<feature type="transmembrane region" description="Helical" evidence="7">
    <location>
        <begin position="107"/>
        <end position="133"/>
    </location>
</feature>
<dbReference type="PROSITE" id="PS50928">
    <property type="entry name" value="ABC_TM1"/>
    <property type="match status" value="1"/>
</dbReference>
<keyword evidence="4 7" id="KW-0812">Transmembrane</keyword>
<dbReference type="GO" id="GO:0055085">
    <property type="term" value="P:transmembrane transport"/>
    <property type="evidence" value="ECO:0007669"/>
    <property type="project" value="InterPro"/>
</dbReference>
<dbReference type="Gene3D" id="1.10.3720.10">
    <property type="entry name" value="MetI-like"/>
    <property type="match status" value="1"/>
</dbReference>
<dbReference type="InterPro" id="IPR000515">
    <property type="entry name" value="MetI-like"/>
</dbReference>
<keyword evidence="3" id="KW-1003">Cell membrane</keyword>
<evidence type="ECO:0000313" key="10">
    <source>
        <dbReference type="Proteomes" id="UP000339690"/>
    </source>
</evidence>
<dbReference type="PANTHER" id="PTHR43744">
    <property type="entry name" value="ABC TRANSPORTER PERMEASE PROTEIN MG189-RELATED-RELATED"/>
    <property type="match status" value="1"/>
</dbReference>
<dbReference type="InterPro" id="IPR035906">
    <property type="entry name" value="MetI-like_sf"/>
</dbReference>
<dbReference type="EMBL" id="CP045915">
    <property type="protein sequence ID" value="QGH33993.1"/>
    <property type="molecule type" value="Genomic_DNA"/>
</dbReference>
<keyword evidence="2 7" id="KW-0813">Transport</keyword>
<keyword evidence="6 7" id="KW-0472">Membrane</keyword>
<reference evidence="9 10" key="1">
    <citation type="submission" date="2019-11" db="EMBL/GenBank/DDBJ databases">
        <title>Gracilibacillus salitolerans sp. nov., a moderate halophile isolated from a saline soil in northwest China.</title>
        <authorList>
            <person name="Gan L."/>
        </authorList>
    </citation>
    <scope>NUCLEOTIDE SEQUENCE [LARGE SCALE GENOMIC DNA]</scope>
    <source>
        <strain evidence="9 10">SCU50</strain>
    </source>
</reference>
<feature type="transmembrane region" description="Helical" evidence="7">
    <location>
        <begin position="139"/>
        <end position="160"/>
    </location>
</feature>
<evidence type="ECO:0000256" key="3">
    <source>
        <dbReference type="ARBA" id="ARBA00022475"/>
    </source>
</evidence>
<dbReference type="Pfam" id="PF00528">
    <property type="entry name" value="BPD_transp_1"/>
    <property type="match status" value="1"/>
</dbReference>
<comment type="subcellular location">
    <subcellularLocation>
        <location evidence="1 7">Cell membrane</location>
        <topology evidence="1 7">Multi-pass membrane protein</topology>
    </subcellularLocation>
</comment>
<evidence type="ECO:0000256" key="4">
    <source>
        <dbReference type="ARBA" id="ARBA00022692"/>
    </source>
</evidence>